<evidence type="ECO:0000256" key="6">
    <source>
        <dbReference type="ARBA" id="ARBA00023236"/>
    </source>
</evidence>
<proteinExistence type="inferred from homology"/>
<feature type="domain" description="Peptidase S24/S26A/S26B/S26C" evidence="8">
    <location>
        <begin position="3"/>
        <end position="93"/>
    </location>
</feature>
<protein>
    <submittedName>
        <fullName evidence="9">DNA polymerase V</fullName>
        <ecNumber evidence="9">3.4.21.-</ecNumber>
    </submittedName>
</protein>
<evidence type="ECO:0000256" key="5">
    <source>
        <dbReference type="ARBA" id="ARBA00023204"/>
    </source>
</evidence>
<comment type="caution">
    <text evidence="9">The sequence shown here is derived from an EMBL/GenBank/DDBJ whole genome shotgun (WGS) entry which is preliminary data.</text>
</comment>
<dbReference type="InterPro" id="IPR015927">
    <property type="entry name" value="Peptidase_S24_S26A/B/C"/>
</dbReference>
<evidence type="ECO:0000256" key="4">
    <source>
        <dbReference type="ARBA" id="ARBA00022813"/>
    </source>
</evidence>
<keyword evidence="4 7" id="KW-0068">Autocatalytic cleavage</keyword>
<evidence type="ECO:0000256" key="2">
    <source>
        <dbReference type="ARBA" id="ARBA00022763"/>
    </source>
</evidence>
<dbReference type="EC" id="3.4.21.-" evidence="9"/>
<evidence type="ECO:0000256" key="1">
    <source>
        <dbReference type="ARBA" id="ARBA00007484"/>
    </source>
</evidence>
<dbReference type="Gene3D" id="2.10.109.10">
    <property type="entry name" value="Umud Fragment, subunit A"/>
    <property type="match status" value="1"/>
</dbReference>
<keyword evidence="10" id="KW-1185">Reference proteome</keyword>
<keyword evidence="6" id="KW-0742">SOS response</keyword>
<keyword evidence="5" id="KW-0234">DNA repair</keyword>
<reference evidence="9 10" key="1">
    <citation type="submission" date="2020-08" db="EMBL/GenBank/DDBJ databases">
        <title>Functional genomics of gut bacteria from endangered species of beetles.</title>
        <authorList>
            <person name="Carlos-Shanley C."/>
        </authorList>
    </citation>
    <scope>NUCLEOTIDE SEQUENCE [LARGE SCALE GENOMIC DNA]</scope>
    <source>
        <strain evidence="9 10">S00124</strain>
    </source>
</reference>
<dbReference type="PRINTS" id="PR00726">
    <property type="entry name" value="LEXASERPTASE"/>
</dbReference>
<dbReference type="Pfam" id="PF00717">
    <property type="entry name" value="Peptidase_S24"/>
    <property type="match status" value="1"/>
</dbReference>
<dbReference type="GO" id="GO:0016787">
    <property type="term" value="F:hydrolase activity"/>
    <property type="evidence" value="ECO:0007669"/>
    <property type="project" value="UniProtKB-KW"/>
</dbReference>
<dbReference type="InterPro" id="IPR050077">
    <property type="entry name" value="LexA_repressor"/>
</dbReference>
<dbReference type="InterPro" id="IPR006197">
    <property type="entry name" value="Peptidase_S24_LexA"/>
</dbReference>
<sequence>MSKLLVEHEDATFLMRVARPSMINYGIDDGDLIVVDRAKIPHSGNIVVAVVDGEYTVKALYQTNDELMLKAGNPDYPNIVPRQGQILEIWGVVTSCIKRFS</sequence>
<evidence type="ECO:0000313" key="9">
    <source>
        <dbReference type="EMBL" id="MBB6579010.1"/>
    </source>
</evidence>
<gene>
    <name evidence="9" type="ORF">HNP33_003115</name>
</gene>
<evidence type="ECO:0000259" key="8">
    <source>
        <dbReference type="Pfam" id="PF00717"/>
    </source>
</evidence>
<dbReference type="NCBIfam" id="NF007621">
    <property type="entry name" value="PRK10276.1"/>
    <property type="match status" value="1"/>
</dbReference>
<dbReference type="InterPro" id="IPR039418">
    <property type="entry name" value="LexA-like"/>
</dbReference>
<dbReference type="PANTHER" id="PTHR33516:SF2">
    <property type="entry name" value="LEXA REPRESSOR-RELATED"/>
    <property type="match status" value="1"/>
</dbReference>
<dbReference type="EMBL" id="JACHKZ010000021">
    <property type="protein sequence ID" value="MBB6579010.1"/>
    <property type="molecule type" value="Genomic_DNA"/>
</dbReference>
<dbReference type="InterPro" id="IPR036286">
    <property type="entry name" value="LexA/Signal_pep-like_sf"/>
</dbReference>
<evidence type="ECO:0000256" key="7">
    <source>
        <dbReference type="RuleBase" id="RU003991"/>
    </source>
</evidence>
<dbReference type="SUPFAM" id="SSF51306">
    <property type="entry name" value="LexA/Signal peptidase"/>
    <property type="match status" value="1"/>
</dbReference>
<dbReference type="PANTHER" id="PTHR33516">
    <property type="entry name" value="LEXA REPRESSOR"/>
    <property type="match status" value="1"/>
</dbReference>
<dbReference type="CDD" id="cd06529">
    <property type="entry name" value="S24_LexA-like"/>
    <property type="match status" value="1"/>
</dbReference>
<evidence type="ECO:0000256" key="3">
    <source>
        <dbReference type="ARBA" id="ARBA00022801"/>
    </source>
</evidence>
<accession>A0ABR6RIK6</accession>
<name>A0ABR6RIK6_9BURK</name>
<comment type="similarity">
    <text evidence="1 7">Belongs to the peptidase S24 family.</text>
</comment>
<keyword evidence="2" id="KW-0227">DNA damage</keyword>
<evidence type="ECO:0000313" key="10">
    <source>
        <dbReference type="Proteomes" id="UP000562492"/>
    </source>
</evidence>
<organism evidence="9 10">
    <name type="scientific">Comamonas odontotermitis</name>
    <dbReference type="NCBI Taxonomy" id="379895"/>
    <lineage>
        <taxon>Bacteria</taxon>
        <taxon>Pseudomonadati</taxon>
        <taxon>Pseudomonadota</taxon>
        <taxon>Betaproteobacteria</taxon>
        <taxon>Burkholderiales</taxon>
        <taxon>Comamonadaceae</taxon>
        <taxon>Comamonas</taxon>
    </lineage>
</organism>
<dbReference type="Proteomes" id="UP000562492">
    <property type="component" value="Unassembled WGS sequence"/>
</dbReference>
<keyword evidence="3 7" id="KW-0378">Hydrolase</keyword>